<dbReference type="Pfam" id="PF01380">
    <property type="entry name" value="SIS"/>
    <property type="match status" value="1"/>
</dbReference>
<dbReference type="Pfam" id="PF01418">
    <property type="entry name" value="HTH_6"/>
    <property type="match status" value="1"/>
</dbReference>
<feature type="domain" description="HTH rpiR-type" evidence="4">
    <location>
        <begin position="2"/>
        <end position="78"/>
    </location>
</feature>
<dbReference type="STRING" id="1324314.BVG16_05570"/>
<keyword evidence="3" id="KW-0804">Transcription</keyword>
<name>A0A1T2XK73_9BACL</name>
<dbReference type="InterPro" id="IPR047640">
    <property type="entry name" value="RpiR-like"/>
</dbReference>
<evidence type="ECO:0000259" key="4">
    <source>
        <dbReference type="PROSITE" id="PS51071"/>
    </source>
</evidence>
<evidence type="ECO:0000313" key="6">
    <source>
        <dbReference type="EMBL" id="OPA80212.1"/>
    </source>
</evidence>
<dbReference type="CDD" id="cd05013">
    <property type="entry name" value="SIS_RpiR"/>
    <property type="match status" value="1"/>
</dbReference>
<feature type="domain" description="SIS" evidence="5">
    <location>
        <begin position="123"/>
        <end position="263"/>
    </location>
</feature>
<dbReference type="Proteomes" id="UP000190188">
    <property type="component" value="Unassembled WGS sequence"/>
</dbReference>
<evidence type="ECO:0000259" key="5">
    <source>
        <dbReference type="PROSITE" id="PS51464"/>
    </source>
</evidence>
<dbReference type="InterPro" id="IPR001347">
    <property type="entry name" value="SIS_dom"/>
</dbReference>
<accession>A0A1T2XK73</accession>
<keyword evidence="7" id="KW-1185">Reference proteome</keyword>
<organism evidence="6 7">
    <name type="scientific">Paenibacillus selenitireducens</name>
    <dbReference type="NCBI Taxonomy" id="1324314"/>
    <lineage>
        <taxon>Bacteria</taxon>
        <taxon>Bacillati</taxon>
        <taxon>Bacillota</taxon>
        <taxon>Bacilli</taxon>
        <taxon>Bacillales</taxon>
        <taxon>Paenibacillaceae</taxon>
        <taxon>Paenibacillus</taxon>
    </lineage>
</organism>
<dbReference type="InterPro" id="IPR009057">
    <property type="entry name" value="Homeodomain-like_sf"/>
</dbReference>
<reference evidence="6 7" key="1">
    <citation type="submission" date="2017-01" db="EMBL/GenBank/DDBJ databases">
        <title>Genome analysis of Paenibacillus selenitrireducens ES3-24.</title>
        <authorList>
            <person name="Xu D."/>
            <person name="Yao R."/>
            <person name="Zheng S."/>
        </authorList>
    </citation>
    <scope>NUCLEOTIDE SEQUENCE [LARGE SCALE GENOMIC DNA]</scope>
    <source>
        <strain evidence="6 7">ES3-24</strain>
    </source>
</reference>
<proteinExistence type="predicted"/>
<dbReference type="RefSeq" id="WP_078497559.1">
    <property type="nucleotide sequence ID" value="NZ_MSZX01000002.1"/>
</dbReference>
<dbReference type="PROSITE" id="PS51071">
    <property type="entry name" value="HTH_RPIR"/>
    <property type="match status" value="1"/>
</dbReference>
<dbReference type="EMBL" id="MSZX01000002">
    <property type="protein sequence ID" value="OPA80212.1"/>
    <property type="molecule type" value="Genomic_DNA"/>
</dbReference>
<dbReference type="InterPro" id="IPR036388">
    <property type="entry name" value="WH-like_DNA-bd_sf"/>
</dbReference>
<comment type="caution">
    <text evidence="6">The sequence shown here is derived from an EMBL/GenBank/DDBJ whole genome shotgun (WGS) entry which is preliminary data.</text>
</comment>
<dbReference type="InterPro" id="IPR035472">
    <property type="entry name" value="RpiR-like_SIS"/>
</dbReference>
<evidence type="ECO:0000256" key="2">
    <source>
        <dbReference type="ARBA" id="ARBA00023125"/>
    </source>
</evidence>
<dbReference type="SUPFAM" id="SSF53697">
    <property type="entry name" value="SIS domain"/>
    <property type="match status" value="1"/>
</dbReference>
<dbReference type="PANTHER" id="PTHR30514:SF1">
    <property type="entry name" value="HTH-TYPE TRANSCRIPTIONAL REGULATOR HEXR-RELATED"/>
    <property type="match status" value="1"/>
</dbReference>
<dbReference type="InterPro" id="IPR046348">
    <property type="entry name" value="SIS_dom_sf"/>
</dbReference>
<dbReference type="PROSITE" id="PS51464">
    <property type="entry name" value="SIS"/>
    <property type="match status" value="1"/>
</dbReference>
<dbReference type="GO" id="GO:1901135">
    <property type="term" value="P:carbohydrate derivative metabolic process"/>
    <property type="evidence" value="ECO:0007669"/>
    <property type="project" value="InterPro"/>
</dbReference>
<dbReference type="GO" id="GO:0003677">
    <property type="term" value="F:DNA binding"/>
    <property type="evidence" value="ECO:0007669"/>
    <property type="project" value="UniProtKB-KW"/>
</dbReference>
<gene>
    <name evidence="6" type="ORF">BVG16_05570</name>
</gene>
<dbReference type="SUPFAM" id="SSF46689">
    <property type="entry name" value="Homeodomain-like"/>
    <property type="match status" value="1"/>
</dbReference>
<evidence type="ECO:0000256" key="1">
    <source>
        <dbReference type="ARBA" id="ARBA00023015"/>
    </source>
</evidence>
<dbReference type="Gene3D" id="1.10.10.10">
    <property type="entry name" value="Winged helix-like DNA-binding domain superfamily/Winged helix DNA-binding domain"/>
    <property type="match status" value="1"/>
</dbReference>
<keyword evidence="2" id="KW-0238">DNA-binding</keyword>
<dbReference type="GO" id="GO:0003700">
    <property type="term" value="F:DNA-binding transcription factor activity"/>
    <property type="evidence" value="ECO:0007669"/>
    <property type="project" value="InterPro"/>
</dbReference>
<dbReference type="OrthoDB" id="370421at2"/>
<evidence type="ECO:0000256" key="3">
    <source>
        <dbReference type="ARBA" id="ARBA00023163"/>
    </source>
</evidence>
<keyword evidence="1" id="KW-0805">Transcription regulation</keyword>
<protein>
    <submittedName>
        <fullName evidence="6">Transcriptional regulator</fullName>
    </submittedName>
</protein>
<dbReference type="Gene3D" id="3.40.50.10490">
    <property type="entry name" value="Glucose-6-phosphate isomerase like protein, domain 1"/>
    <property type="match status" value="1"/>
</dbReference>
<dbReference type="PANTHER" id="PTHR30514">
    <property type="entry name" value="GLUCOKINASE"/>
    <property type="match status" value="1"/>
</dbReference>
<dbReference type="AlphaFoldDB" id="A0A1T2XK73"/>
<sequence>MSSILYAIEQQLDTFHQQERKLADYILSFPGNVVNMGITELAEQSTTSAATVTRFCKSLHFRGFPDFKMRLAADLAQKDPSQEYQDIVAGNPLTSVVAAIEANHIRSIVDTTRLLDLNQLTRALDVLRDAKTVDVYGMATSGIVAQDLCYKLGLVGKRARYSADSHLQIISASNLNAGDVAIAISHSGETQETIDALKCAKENGATTISLTKYGSSTLSNMSDVPLFTSTLEAGMRRGDMASRIAQLHVIDILFSGLVSEQYTRYIPRIERSYEMVQKYRNDKGR</sequence>
<dbReference type="GO" id="GO:0097367">
    <property type="term" value="F:carbohydrate derivative binding"/>
    <property type="evidence" value="ECO:0007669"/>
    <property type="project" value="InterPro"/>
</dbReference>
<evidence type="ECO:0000313" key="7">
    <source>
        <dbReference type="Proteomes" id="UP000190188"/>
    </source>
</evidence>
<dbReference type="InterPro" id="IPR000281">
    <property type="entry name" value="HTH_RpiR"/>
</dbReference>